<organism evidence="3 4">
    <name type="scientific">Sutcliffiella tianshenii</name>
    <dbReference type="NCBI Taxonomy" id="1463404"/>
    <lineage>
        <taxon>Bacteria</taxon>
        <taxon>Bacillati</taxon>
        <taxon>Bacillota</taxon>
        <taxon>Bacilli</taxon>
        <taxon>Bacillales</taxon>
        <taxon>Bacillaceae</taxon>
        <taxon>Sutcliffiella</taxon>
    </lineage>
</organism>
<gene>
    <name evidence="3" type="ORF">JOC95_000252</name>
</gene>
<keyword evidence="1 3" id="KW-0378">Hydrolase</keyword>
<dbReference type="Proteomes" id="UP000737402">
    <property type="component" value="Unassembled WGS sequence"/>
</dbReference>
<name>A0ABS2NVZ3_9BACI</name>
<evidence type="ECO:0000313" key="3">
    <source>
        <dbReference type="EMBL" id="MBM7618410.1"/>
    </source>
</evidence>
<dbReference type="EMBL" id="JAFBED010000001">
    <property type="protein sequence ID" value="MBM7618410.1"/>
    <property type="molecule type" value="Genomic_DNA"/>
</dbReference>
<sequence length="262" mass="29674">MKIVLDAGHGYSTAGKRTPDGMREYEFNRVVAQYTRSELLKYQDVEILFTHSDERDVPLQERSDRANGWEVDAFVSIHANAYGTGGWNTAQGIETYTPIVNSPNSDRLARLVHPRLIQATGRRDRGIKTANFHVLREAKMASILVECGFMTYYPEAQLLKTDSYRKTCARAIAQGVAEYFNLKLKPTPAPSKEVYKVQVGAFKSKENADNLARELERRGYSTFVFLEQVLYKVQVGAFSEKENADRLATQLRKQGYPTFISA</sequence>
<dbReference type="InterPro" id="IPR050695">
    <property type="entry name" value="N-acetylmuramoyl_amidase_3"/>
</dbReference>
<dbReference type="SUPFAM" id="SSF110997">
    <property type="entry name" value="Sporulation related repeat"/>
    <property type="match status" value="1"/>
</dbReference>
<dbReference type="PROSITE" id="PS51724">
    <property type="entry name" value="SPOR"/>
    <property type="match status" value="1"/>
</dbReference>
<reference evidence="3 4" key="1">
    <citation type="submission" date="2021-01" db="EMBL/GenBank/DDBJ databases">
        <title>Genomic Encyclopedia of Type Strains, Phase IV (KMG-IV): sequencing the most valuable type-strain genomes for metagenomic binning, comparative biology and taxonomic classification.</title>
        <authorList>
            <person name="Goeker M."/>
        </authorList>
    </citation>
    <scope>NUCLEOTIDE SEQUENCE [LARGE SCALE GENOMIC DNA]</scope>
    <source>
        <strain evidence="3 4">DSM 25879</strain>
    </source>
</reference>
<evidence type="ECO:0000259" key="2">
    <source>
        <dbReference type="PROSITE" id="PS51724"/>
    </source>
</evidence>
<keyword evidence="4" id="KW-1185">Reference proteome</keyword>
<dbReference type="Gene3D" id="3.30.70.1070">
    <property type="entry name" value="Sporulation related repeat"/>
    <property type="match status" value="1"/>
</dbReference>
<dbReference type="InterPro" id="IPR007730">
    <property type="entry name" value="SPOR-like_dom"/>
</dbReference>
<evidence type="ECO:0000313" key="4">
    <source>
        <dbReference type="Proteomes" id="UP000737402"/>
    </source>
</evidence>
<dbReference type="SUPFAM" id="SSF53187">
    <property type="entry name" value="Zn-dependent exopeptidases"/>
    <property type="match status" value="1"/>
</dbReference>
<dbReference type="CDD" id="cd02696">
    <property type="entry name" value="MurNAc-LAA"/>
    <property type="match status" value="1"/>
</dbReference>
<dbReference type="GO" id="GO:0008745">
    <property type="term" value="F:N-acetylmuramoyl-L-alanine amidase activity"/>
    <property type="evidence" value="ECO:0007669"/>
    <property type="project" value="UniProtKB-EC"/>
</dbReference>
<dbReference type="PANTHER" id="PTHR30404">
    <property type="entry name" value="N-ACETYLMURAMOYL-L-ALANINE AMIDASE"/>
    <property type="match status" value="1"/>
</dbReference>
<comment type="caution">
    <text evidence="3">The sequence shown here is derived from an EMBL/GenBank/DDBJ whole genome shotgun (WGS) entry which is preliminary data.</text>
</comment>
<dbReference type="InterPro" id="IPR002508">
    <property type="entry name" value="MurNAc-LAA_cat"/>
</dbReference>
<dbReference type="Pfam" id="PF01520">
    <property type="entry name" value="Amidase_3"/>
    <property type="match status" value="1"/>
</dbReference>
<dbReference type="SMART" id="SM00646">
    <property type="entry name" value="Ami_3"/>
    <property type="match status" value="1"/>
</dbReference>
<feature type="domain" description="SPOR" evidence="2">
    <location>
        <begin position="189"/>
        <end position="262"/>
    </location>
</feature>
<dbReference type="InterPro" id="IPR036680">
    <property type="entry name" value="SPOR-like_sf"/>
</dbReference>
<dbReference type="Gene3D" id="3.40.630.40">
    <property type="entry name" value="Zn-dependent exopeptidases"/>
    <property type="match status" value="1"/>
</dbReference>
<dbReference type="RefSeq" id="WP_204412673.1">
    <property type="nucleotide sequence ID" value="NZ_JAFBED010000001.1"/>
</dbReference>
<accession>A0ABS2NVZ3</accession>
<protein>
    <submittedName>
        <fullName evidence="3">N-acetylmuramoyl-L-alanine amidase</fullName>
        <ecNumber evidence="3">3.5.1.28</ecNumber>
    </submittedName>
</protein>
<dbReference type="PANTHER" id="PTHR30404:SF0">
    <property type="entry name" value="N-ACETYLMURAMOYL-L-ALANINE AMIDASE AMIC"/>
    <property type="match status" value="1"/>
</dbReference>
<evidence type="ECO:0000256" key="1">
    <source>
        <dbReference type="ARBA" id="ARBA00022801"/>
    </source>
</evidence>
<dbReference type="EC" id="3.5.1.28" evidence="3"/>
<proteinExistence type="predicted"/>
<dbReference type="Pfam" id="PF05036">
    <property type="entry name" value="SPOR"/>
    <property type="match status" value="1"/>
</dbReference>